<dbReference type="EMBL" id="BARS01016348">
    <property type="protein sequence ID" value="GAF86651.1"/>
    <property type="molecule type" value="Genomic_DNA"/>
</dbReference>
<comment type="caution">
    <text evidence="2">The sequence shown here is derived from an EMBL/GenBank/DDBJ whole genome shotgun (WGS) entry which is preliminary data.</text>
</comment>
<evidence type="ECO:0000313" key="2">
    <source>
        <dbReference type="EMBL" id="GAF86651.1"/>
    </source>
</evidence>
<protein>
    <submittedName>
        <fullName evidence="2">Uncharacterized protein</fullName>
    </submittedName>
</protein>
<keyword evidence="1" id="KW-0812">Transmembrane</keyword>
<name>X0TH83_9ZZZZ</name>
<evidence type="ECO:0000256" key="1">
    <source>
        <dbReference type="SAM" id="Phobius"/>
    </source>
</evidence>
<reference evidence="2" key="1">
    <citation type="journal article" date="2014" name="Front. Microbiol.">
        <title>High frequency of phylogenetically diverse reductive dehalogenase-homologous genes in deep subseafloor sedimentary metagenomes.</title>
        <authorList>
            <person name="Kawai M."/>
            <person name="Futagami T."/>
            <person name="Toyoda A."/>
            <person name="Takaki Y."/>
            <person name="Nishi S."/>
            <person name="Hori S."/>
            <person name="Arai W."/>
            <person name="Tsubouchi T."/>
            <person name="Morono Y."/>
            <person name="Uchiyama I."/>
            <person name="Ito T."/>
            <person name="Fujiyama A."/>
            <person name="Inagaki F."/>
            <person name="Takami H."/>
        </authorList>
    </citation>
    <scope>NUCLEOTIDE SEQUENCE</scope>
    <source>
        <strain evidence="2">Expedition CK06-06</strain>
    </source>
</reference>
<keyword evidence="1" id="KW-1133">Transmembrane helix</keyword>
<feature type="transmembrane region" description="Helical" evidence="1">
    <location>
        <begin position="14"/>
        <end position="34"/>
    </location>
</feature>
<organism evidence="2">
    <name type="scientific">marine sediment metagenome</name>
    <dbReference type="NCBI Taxonomy" id="412755"/>
    <lineage>
        <taxon>unclassified sequences</taxon>
        <taxon>metagenomes</taxon>
        <taxon>ecological metagenomes</taxon>
    </lineage>
</organism>
<feature type="non-terminal residue" evidence="2">
    <location>
        <position position="1"/>
    </location>
</feature>
<keyword evidence="1" id="KW-0472">Membrane</keyword>
<dbReference type="AlphaFoldDB" id="X0TH83"/>
<gene>
    <name evidence="2" type="ORF">S01H1_26914</name>
</gene>
<proteinExistence type="predicted"/>
<sequence length="53" mass="6437">ITHQIHQYHQYHQYHPMIMIMGFGRVVTVVEILIPKMVPHTMRIFIVRKIKIL</sequence>
<accession>X0TH83</accession>